<evidence type="ECO:0000256" key="1">
    <source>
        <dbReference type="ARBA" id="ARBA00004496"/>
    </source>
</evidence>
<proteinExistence type="inferred from homology"/>
<comment type="similarity">
    <text evidence="7">Belongs to the MurCDEF family.</text>
</comment>
<dbReference type="InterPro" id="IPR036615">
    <property type="entry name" value="Mur_ligase_C_dom_sf"/>
</dbReference>
<dbReference type="Gene3D" id="3.90.190.20">
    <property type="entry name" value="Mur ligase, C-terminal domain"/>
    <property type="match status" value="1"/>
</dbReference>
<dbReference type="NCBIfam" id="TIGR01087">
    <property type="entry name" value="murD"/>
    <property type="match status" value="1"/>
</dbReference>
<evidence type="ECO:0000259" key="9">
    <source>
        <dbReference type="Pfam" id="PF02875"/>
    </source>
</evidence>
<keyword evidence="4 7" id="KW-0436">Ligase</keyword>
<dbReference type="GO" id="GO:0005737">
    <property type="term" value="C:cytoplasm"/>
    <property type="evidence" value="ECO:0007669"/>
    <property type="project" value="UniProtKB-SubCell"/>
</dbReference>
<keyword evidence="7 8" id="KW-0133">Cell shape</keyword>
<keyword evidence="7 8" id="KW-0961">Cell wall biogenesis/degradation</keyword>
<evidence type="ECO:0000256" key="8">
    <source>
        <dbReference type="RuleBase" id="RU003664"/>
    </source>
</evidence>
<dbReference type="InterPro" id="IPR004101">
    <property type="entry name" value="Mur_ligase_C"/>
</dbReference>
<accession>A0A975MNC6</accession>
<dbReference type="GO" id="GO:0008360">
    <property type="term" value="P:regulation of cell shape"/>
    <property type="evidence" value="ECO:0007669"/>
    <property type="project" value="UniProtKB-KW"/>
</dbReference>
<keyword evidence="12" id="KW-1185">Reference proteome</keyword>
<dbReference type="GO" id="GO:0009252">
    <property type="term" value="P:peptidoglycan biosynthetic process"/>
    <property type="evidence" value="ECO:0007669"/>
    <property type="project" value="UniProtKB-UniRule"/>
</dbReference>
<dbReference type="GO" id="GO:0008764">
    <property type="term" value="F:UDP-N-acetylmuramoylalanine-D-glutamate ligase activity"/>
    <property type="evidence" value="ECO:0007669"/>
    <property type="project" value="UniProtKB-UniRule"/>
</dbReference>
<dbReference type="GO" id="GO:0071555">
    <property type="term" value="P:cell wall organization"/>
    <property type="evidence" value="ECO:0007669"/>
    <property type="project" value="UniProtKB-KW"/>
</dbReference>
<evidence type="ECO:0000256" key="2">
    <source>
        <dbReference type="ARBA" id="ARBA00004752"/>
    </source>
</evidence>
<keyword evidence="3 7" id="KW-0963">Cytoplasm</keyword>
<evidence type="ECO:0000313" key="12">
    <source>
        <dbReference type="Proteomes" id="UP000676649"/>
    </source>
</evidence>
<gene>
    <name evidence="7" type="primary">murD</name>
    <name evidence="11" type="ORF">KEF85_00595</name>
</gene>
<dbReference type="InterPro" id="IPR005762">
    <property type="entry name" value="MurD"/>
</dbReference>
<comment type="catalytic activity">
    <reaction evidence="7 8">
        <text>UDP-N-acetyl-alpha-D-muramoyl-L-alanine + D-glutamate + ATP = UDP-N-acetyl-alpha-D-muramoyl-L-alanyl-D-glutamate + ADP + phosphate + H(+)</text>
        <dbReference type="Rhea" id="RHEA:16429"/>
        <dbReference type="ChEBI" id="CHEBI:15378"/>
        <dbReference type="ChEBI" id="CHEBI:29986"/>
        <dbReference type="ChEBI" id="CHEBI:30616"/>
        <dbReference type="ChEBI" id="CHEBI:43474"/>
        <dbReference type="ChEBI" id="CHEBI:83898"/>
        <dbReference type="ChEBI" id="CHEBI:83900"/>
        <dbReference type="ChEBI" id="CHEBI:456216"/>
        <dbReference type="EC" id="6.3.2.9"/>
    </reaction>
</comment>
<dbReference type="Pfam" id="PF08245">
    <property type="entry name" value="Mur_ligase_M"/>
    <property type="match status" value="1"/>
</dbReference>
<feature type="binding site" evidence="7">
    <location>
        <begin position="129"/>
        <end position="135"/>
    </location>
    <ligand>
        <name>ATP</name>
        <dbReference type="ChEBI" id="CHEBI:30616"/>
    </ligand>
</feature>
<protein>
    <recommendedName>
        <fullName evidence="7 8">UDP-N-acetylmuramoylalanine--D-glutamate ligase</fullName>
        <ecNumber evidence="7 8">6.3.2.9</ecNumber>
    </recommendedName>
    <alternativeName>
        <fullName evidence="7">D-glutamic acid-adding enzyme</fullName>
    </alternativeName>
    <alternativeName>
        <fullName evidence="7">UDP-N-acetylmuramoyl-L-alanyl-D-glutamate synthetase</fullName>
    </alternativeName>
</protein>
<dbReference type="PANTHER" id="PTHR43692">
    <property type="entry name" value="UDP-N-ACETYLMURAMOYLALANINE--D-GLUTAMATE LIGASE"/>
    <property type="match status" value="1"/>
</dbReference>
<dbReference type="HAMAP" id="MF_00639">
    <property type="entry name" value="MurD"/>
    <property type="match status" value="1"/>
</dbReference>
<dbReference type="Gene3D" id="3.40.50.720">
    <property type="entry name" value="NAD(P)-binding Rossmann-like Domain"/>
    <property type="match status" value="1"/>
</dbReference>
<dbReference type="Gene3D" id="3.40.1190.10">
    <property type="entry name" value="Mur-like, catalytic domain"/>
    <property type="match status" value="1"/>
</dbReference>
<keyword evidence="7 8" id="KW-0132">Cell division</keyword>
<feature type="domain" description="Mur ligase central" evidence="10">
    <location>
        <begin position="127"/>
        <end position="295"/>
    </location>
</feature>
<keyword evidence="7 8" id="KW-0131">Cell cycle</keyword>
<dbReference type="AlphaFoldDB" id="A0A975MNC6"/>
<evidence type="ECO:0000256" key="4">
    <source>
        <dbReference type="ARBA" id="ARBA00022598"/>
    </source>
</evidence>
<evidence type="ECO:0000256" key="6">
    <source>
        <dbReference type="ARBA" id="ARBA00022840"/>
    </source>
</evidence>
<reference evidence="11" key="1">
    <citation type="submission" date="2021-04" db="EMBL/GenBank/DDBJ databases">
        <title>Draft genome sequence data of methanotrophic Methylovulum sp. strain S1L and Methylomonas sp. strain S2AM isolated from boreal lake water columns.</title>
        <authorList>
            <person name="Rissanen A.J."/>
            <person name="Mangayil R."/>
            <person name="Svenning M.M."/>
            <person name="Khanongnuch R."/>
        </authorList>
    </citation>
    <scope>NUCLEOTIDE SEQUENCE</scope>
    <source>
        <strain evidence="11">S2AM</strain>
    </source>
</reference>
<dbReference type="GO" id="GO:0051301">
    <property type="term" value="P:cell division"/>
    <property type="evidence" value="ECO:0007669"/>
    <property type="project" value="UniProtKB-KW"/>
</dbReference>
<comment type="subcellular location">
    <subcellularLocation>
        <location evidence="1 7 8">Cytoplasm</location>
    </subcellularLocation>
</comment>
<dbReference type="SUPFAM" id="SSF51984">
    <property type="entry name" value="MurCD N-terminal domain"/>
    <property type="match status" value="1"/>
</dbReference>
<dbReference type="RefSeq" id="WP_215582582.1">
    <property type="nucleotide sequence ID" value="NZ_CP073754.1"/>
</dbReference>
<evidence type="ECO:0000256" key="5">
    <source>
        <dbReference type="ARBA" id="ARBA00022741"/>
    </source>
</evidence>
<evidence type="ECO:0000259" key="10">
    <source>
        <dbReference type="Pfam" id="PF08245"/>
    </source>
</evidence>
<dbReference type="EMBL" id="CP073754">
    <property type="protein sequence ID" value="QWF71033.1"/>
    <property type="molecule type" value="Genomic_DNA"/>
</dbReference>
<evidence type="ECO:0000256" key="7">
    <source>
        <dbReference type="HAMAP-Rule" id="MF_00639"/>
    </source>
</evidence>
<comment type="function">
    <text evidence="7 8">Cell wall formation. Catalyzes the addition of glutamate to the nucleotide precursor UDP-N-acetylmuramoyl-L-alanine (UMA).</text>
</comment>
<dbReference type="KEGG" id="mpad:KEF85_00595"/>
<dbReference type="Pfam" id="PF02875">
    <property type="entry name" value="Mur_ligase_C"/>
    <property type="match status" value="1"/>
</dbReference>
<dbReference type="GO" id="GO:0005524">
    <property type="term" value="F:ATP binding"/>
    <property type="evidence" value="ECO:0007669"/>
    <property type="project" value="UniProtKB-UniRule"/>
</dbReference>
<comment type="pathway">
    <text evidence="2 7 8">Cell wall biogenesis; peptidoglycan biosynthesis.</text>
</comment>
<evidence type="ECO:0000313" key="11">
    <source>
        <dbReference type="EMBL" id="QWF71033.1"/>
    </source>
</evidence>
<dbReference type="Pfam" id="PF21799">
    <property type="entry name" value="MurD-like_N"/>
    <property type="match status" value="1"/>
</dbReference>
<dbReference type="EC" id="6.3.2.9" evidence="7 8"/>
<keyword evidence="5 7" id="KW-0547">Nucleotide-binding</keyword>
<dbReference type="SUPFAM" id="SSF53244">
    <property type="entry name" value="MurD-like peptide ligases, peptide-binding domain"/>
    <property type="match status" value="1"/>
</dbReference>
<dbReference type="Proteomes" id="UP000676649">
    <property type="component" value="Chromosome"/>
</dbReference>
<dbReference type="PANTHER" id="PTHR43692:SF1">
    <property type="entry name" value="UDP-N-ACETYLMURAMOYLALANINE--D-GLUTAMATE LIGASE"/>
    <property type="match status" value="1"/>
</dbReference>
<dbReference type="SUPFAM" id="SSF53623">
    <property type="entry name" value="MurD-like peptide ligases, catalytic domain"/>
    <property type="match status" value="1"/>
</dbReference>
<organism evidence="11 12">
    <name type="scientific">Methylomonas paludis</name>
    <dbReference type="NCBI Taxonomy" id="1173101"/>
    <lineage>
        <taxon>Bacteria</taxon>
        <taxon>Pseudomonadati</taxon>
        <taxon>Pseudomonadota</taxon>
        <taxon>Gammaproteobacteria</taxon>
        <taxon>Methylococcales</taxon>
        <taxon>Methylococcaceae</taxon>
        <taxon>Methylomonas</taxon>
    </lineage>
</organism>
<evidence type="ECO:0000256" key="3">
    <source>
        <dbReference type="ARBA" id="ARBA00022490"/>
    </source>
</evidence>
<sequence>MSSEHLLAALEQHFKLRPAEARLLIVGLGATGFSAAQFLQKTPIKFAVIDSRRNPPLIDTLREQMPDVPVFLGGFDQSAFEVATHMLISPGVSLNETAINKAMLAGVTVLSDIDLFACATDKPIIAITGSNGKSTVTTMLGDMANAAGVKTAIGGNLGTPALELLQQHADLYVLELSSFQLERTTALNAKAATVLNLSPDHLDRHEGMVGYAKEKQRIFRGNGAMILNADDEQVLTMRDEQRKCITFSTQHPADFYLQCGETDYLQFGEQTLMRADELRLEGTHNIANALAAIALGYAVGLDIKAMCNALKRFKGLPHRMQKVAESVAGVVWVNDSKATNIGACIAALQGYQRKVILIAGGDGKGADMRELAPAVQAKTKTVILMGKDAELIAQALADCVPIFFAANMKEAVKIAQNQAKTGDVVLLSPACASLDQYKSYLDRGNKFVEAVMEQVPC</sequence>
<dbReference type="InterPro" id="IPR036565">
    <property type="entry name" value="Mur-like_cat_sf"/>
</dbReference>
<feature type="domain" description="Mur ligase C-terminal" evidence="9">
    <location>
        <begin position="318"/>
        <end position="431"/>
    </location>
</feature>
<dbReference type="InterPro" id="IPR013221">
    <property type="entry name" value="Mur_ligase_cen"/>
</dbReference>
<keyword evidence="7 8" id="KW-0573">Peptidoglycan synthesis</keyword>
<keyword evidence="6 7" id="KW-0067">ATP-binding</keyword>
<name>A0A975MNC6_9GAMM</name>